<reference evidence="1 2" key="1">
    <citation type="submission" date="2012-10" db="EMBL/GenBank/DDBJ databases">
        <title>Towards defining the chloroviruses: a genomic journey through a genus of large DNA viruses.</title>
        <authorList>
            <person name="Jeanniard A."/>
            <person name="Dunigan D.D."/>
            <person name="Gurnon J.R."/>
            <person name="Agarkova I."/>
            <person name="Kang M."/>
            <person name="Vitek J."/>
            <person name="Duncan G."/>
            <person name="McClung O.W."/>
            <person name="Larsen M."/>
            <person name="Claverie J.-M."/>
            <person name="Van Etten J.L."/>
            <person name="Blanc G."/>
        </authorList>
    </citation>
    <scope>NUCLEOTIDE SEQUENCE [LARGE SCALE GENOMIC DNA]</scope>
</reference>
<organism evidence="1 2">
    <name type="scientific">Paramecium bursaria Chlorella virus IL3A</name>
    <name type="common">PBCV-IL3A</name>
    <dbReference type="NCBI Taxonomy" id="46019"/>
    <lineage>
        <taxon>Viruses</taxon>
        <taxon>Varidnaviria</taxon>
        <taxon>Bamfordvirae</taxon>
        <taxon>Nucleocytoviricota</taxon>
        <taxon>Megaviricetes</taxon>
        <taxon>Algavirales</taxon>
        <taxon>Phycodnaviridae</taxon>
        <taxon>Chlorovirus</taxon>
        <taxon>Chlorovirus illinoense</taxon>
    </lineage>
</organism>
<protein>
    <submittedName>
        <fullName evidence="1">Uncharacterized protein</fullName>
    </submittedName>
</protein>
<dbReference type="Proteomes" id="UP000247091">
    <property type="component" value="Segment"/>
</dbReference>
<name>M1HPP8_PBCVI</name>
<sequence length="263" mass="31386">MITESPKGHPGNDAFFPLGLDLSEFDIILDNLYCPVDYIYRTYQGDNSFLMCNQDFTKDDEDTDIESEIQRLRDKHYEKKKKLEKLEKRLVNKDFKQDVDEYITRLNTFLHTYRFGTEKEYDEIIENYRDIKFKDERIYVDVPYGGDEESFDVATAGGGALMRPREHHIYLYNKEHTLVALVSTYTLYDGELNYDSFHDEYECFITSMKNKKAPTFFIEKISKWDETLKEMDITDVETYLEDRDNIQYYVSPLRNSEYTWGLI</sequence>
<dbReference type="EMBL" id="JX997169">
    <property type="protein sequence ID" value="AGE53852.1"/>
    <property type="molecule type" value="Genomic_DNA"/>
</dbReference>
<accession>M1HPP8</accession>
<evidence type="ECO:0000313" key="2">
    <source>
        <dbReference type="Proteomes" id="UP000247091"/>
    </source>
</evidence>
<gene>
    <name evidence="1" type="primary">IL-3A_304R</name>
    <name evidence="1" type="ORF">PBCVIL3A_304R</name>
</gene>
<organismHost>
    <name type="scientific">Chlorella</name>
    <dbReference type="NCBI Taxonomy" id="3071"/>
</organismHost>
<proteinExistence type="predicted"/>
<evidence type="ECO:0000313" key="1">
    <source>
        <dbReference type="EMBL" id="AGE53852.1"/>
    </source>
</evidence>